<protein>
    <recommendedName>
        <fullName evidence="3">Interferon-related developmental regulator N-terminal domain-containing protein</fullName>
    </recommendedName>
</protein>
<dbReference type="EMBL" id="LT554591">
    <property type="protein sequence ID" value="SAM06386.1"/>
    <property type="molecule type" value="Genomic_DNA"/>
</dbReference>
<dbReference type="PANTHER" id="PTHR12354:SF1">
    <property type="entry name" value="INTERFERON-RELATED DEVELOPMENTAL REGULATOR 1"/>
    <property type="match status" value="1"/>
</dbReference>
<sequence>MVASGKHRTHHRTKGHSDDEDATPSWIDTLDQSIDDLNVKRLSTREKALERLLSILRQHNAMAPLASRTEELVELLTQRIQHGESPRETIMATKILGLAFINHNDEFSHYDQELLYQDAAHILRDKAEESKNKKIKAQCYETLALLTFIISSQIDAQMIRHDMYSILVANADDDEGDGNDTSDKKATNDDDDDNANGDSEDDILIATVIRAYALMFVTSFCQGPVNADIIQEEMDKVIGEVELWMDFPGLPQTAGGQAVALMFETLRSATGDDDSAGRSDQNELNELVHTLRTLSMEQQDDDDNYIFQDILATVEDGSQPYHEIEIKEKSFVLDRWSKIIPLNAFQKCLGKSGLDQHYKSNDVIWKLFGKTDEERSDSEDSAVDEPSLAASVKYANVSKFNKSMIYQENKKSRTKRLAAGRSGKDRL</sequence>
<dbReference type="Pfam" id="PF05004">
    <property type="entry name" value="IFRD"/>
    <property type="match status" value="1"/>
</dbReference>
<feature type="region of interest" description="Disordered" evidence="2">
    <location>
        <begin position="1"/>
        <end position="25"/>
    </location>
</feature>
<feature type="region of interest" description="Disordered" evidence="2">
    <location>
        <begin position="172"/>
        <end position="199"/>
    </location>
</feature>
<dbReference type="InterPro" id="IPR007701">
    <property type="entry name" value="Interferon-rel_develop_reg_N"/>
</dbReference>
<name>A0A163K472_ABSGL</name>
<evidence type="ECO:0000313" key="5">
    <source>
        <dbReference type="Proteomes" id="UP000078561"/>
    </source>
</evidence>
<feature type="domain" description="Interferon-related developmental regulator N-terminal" evidence="3">
    <location>
        <begin position="13"/>
        <end position="298"/>
    </location>
</feature>
<evidence type="ECO:0000313" key="4">
    <source>
        <dbReference type="EMBL" id="SAM06386.1"/>
    </source>
</evidence>
<organism evidence="4">
    <name type="scientific">Absidia glauca</name>
    <name type="common">Pin mould</name>
    <dbReference type="NCBI Taxonomy" id="4829"/>
    <lineage>
        <taxon>Eukaryota</taxon>
        <taxon>Fungi</taxon>
        <taxon>Fungi incertae sedis</taxon>
        <taxon>Mucoromycota</taxon>
        <taxon>Mucoromycotina</taxon>
        <taxon>Mucoromycetes</taxon>
        <taxon>Mucorales</taxon>
        <taxon>Cunninghamellaceae</taxon>
        <taxon>Absidia</taxon>
    </lineage>
</organism>
<dbReference type="PANTHER" id="PTHR12354">
    <property type="entry name" value="INTERFERON-RELATED DEVELOPMENTAL REGULATOR"/>
    <property type="match status" value="1"/>
</dbReference>
<dbReference type="STRING" id="4829.A0A163K472"/>
<evidence type="ECO:0000256" key="1">
    <source>
        <dbReference type="ARBA" id="ARBA00008828"/>
    </source>
</evidence>
<feature type="compositionally biased region" description="Basic residues" evidence="2">
    <location>
        <begin position="1"/>
        <end position="14"/>
    </location>
</feature>
<accession>A0A163K472</accession>
<evidence type="ECO:0000259" key="3">
    <source>
        <dbReference type="Pfam" id="PF05004"/>
    </source>
</evidence>
<proteinExistence type="inferred from homology"/>
<dbReference type="OrthoDB" id="18978at2759"/>
<dbReference type="InParanoid" id="A0A163K472"/>
<gene>
    <name evidence="4" type="primary">ABSGL_12275.1 scaffold 12745</name>
</gene>
<dbReference type="Proteomes" id="UP000078561">
    <property type="component" value="Unassembled WGS sequence"/>
</dbReference>
<dbReference type="AlphaFoldDB" id="A0A163K472"/>
<dbReference type="InterPro" id="IPR016024">
    <property type="entry name" value="ARM-type_fold"/>
</dbReference>
<dbReference type="SUPFAM" id="SSF48371">
    <property type="entry name" value="ARM repeat"/>
    <property type="match status" value="1"/>
</dbReference>
<reference evidence="4" key="1">
    <citation type="submission" date="2016-04" db="EMBL/GenBank/DDBJ databases">
        <authorList>
            <person name="Evans L.H."/>
            <person name="Alamgir A."/>
            <person name="Owens N."/>
            <person name="Weber N.D."/>
            <person name="Virtaneva K."/>
            <person name="Barbian K."/>
            <person name="Babar A."/>
            <person name="Rosenke K."/>
        </authorList>
    </citation>
    <scope>NUCLEOTIDE SEQUENCE [LARGE SCALE GENOMIC DNA]</scope>
    <source>
        <strain evidence="4">CBS 101.48</strain>
    </source>
</reference>
<comment type="similarity">
    <text evidence="1">Belongs to the IFRD family.</text>
</comment>
<dbReference type="InterPro" id="IPR039777">
    <property type="entry name" value="IFRD"/>
</dbReference>
<feature type="compositionally biased region" description="Acidic residues" evidence="2">
    <location>
        <begin position="189"/>
        <end position="199"/>
    </location>
</feature>
<dbReference type="FunCoup" id="A0A163K472">
    <property type="interactions" value="45"/>
</dbReference>
<evidence type="ECO:0000256" key="2">
    <source>
        <dbReference type="SAM" id="MobiDB-lite"/>
    </source>
</evidence>
<keyword evidence="5" id="KW-1185">Reference proteome</keyword>